<keyword evidence="3" id="KW-1185">Reference proteome</keyword>
<evidence type="ECO:0000313" key="2">
    <source>
        <dbReference type="EMBL" id="ONH23466.1"/>
    </source>
</evidence>
<feature type="transmembrane region" description="Helical" evidence="1">
    <location>
        <begin position="106"/>
        <end position="128"/>
    </location>
</feature>
<name>A0A1V2I1H5_9ACTN</name>
<keyword evidence="1" id="KW-0472">Membrane</keyword>
<evidence type="ECO:0000256" key="1">
    <source>
        <dbReference type="SAM" id="Phobius"/>
    </source>
</evidence>
<keyword evidence="1" id="KW-0812">Transmembrane</keyword>
<dbReference type="OrthoDB" id="4872219at2"/>
<evidence type="ECO:0000313" key="3">
    <source>
        <dbReference type="Proteomes" id="UP000188929"/>
    </source>
</evidence>
<dbReference type="Proteomes" id="UP000188929">
    <property type="component" value="Unassembled WGS sequence"/>
</dbReference>
<accession>A0A1V2I1H5</accession>
<feature type="transmembrane region" description="Helical" evidence="1">
    <location>
        <begin position="22"/>
        <end position="46"/>
    </location>
</feature>
<reference evidence="3" key="1">
    <citation type="submission" date="2016-10" db="EMBL/GenBank/DDBJ databases">
        <title>Frankia sp. NRRL B-16386 Genome sequencing.</title>
        <authorList>
            <person name="Ghodhbane-Gtari F."/>
            <person name="Swanson E."/>
            <person name="Gueddou A."/>
            <person name="Hezbri K."/>
            <person name="Ktari K."/>
            <person name="Nouioui I."/>
            <person name="Morris K."/>
            <person name="Simpson S."/>
            <person name="Abebe-Akele F."/>
            <person name="Thomas K."/>
            <person name="Gtari M."/>
            <person name="Tisa L.S."/>
        </authorList>
    </citation>
    <scope>NUCLEOTIDE SEQUENCE [LARGE SCALE GENOMIC DNA]</scope>
    <source>
        <strain evidence="3">NRRL B-16386</strain>
    </source>
</reference>
<dbReference type="STRING" id="1834516.BL253_32805"/>
<sequence>MNDVDDLYAGDQDGGERPRGSAYTWAVALVVAGYLAAFTFAYATAAPARGGECSGIGFGCSLHGHDAVTFVFFLLGIPIVAGVLLLTAVMLFLFQLAPSFRALTGFGQALCALTVVGILAFLLGAVLLDR</sequence>
<proteinExistence type="predicted"/>
<organism evidence="2 3">
    <name type="scientific">Pseudofrankia asymbiotica</name>
    <dbReference type="NCBI Taxonomy" id="1834516"/>
    <lineage>
        <taxon>Bacteria</taxon>
        <taxon>Bacillati</taxon>
        <taxon>Actinomycetota</taxon>
        <taxon>Actinomycetes</taxon>
        <taxon>Frankiales</taxon>
        <taxon>Frankiaceae</taxon>
        <taxon>Pseudofrankia</taxon>
    </lineage>
</organism>
<protein>
    <submittedName>
        <fullName evidence="2">Uncharacterized protein</fullName>
    </submittedName>
</protein>
<keyword evidence="1" id="KW-1133">Transmembrane helix</keyword>
<gene>
    <name evidence="2" type="ORF">BL253_32805</name>
</gene>
<dbReference type="EMBL" id="MOMC01000085">
    <property type="protein sequence ID" value="ONH23466.1"/>
    <property type="molecule type" value="Genomic_DNA"/>
</dbReference>
<dbReference type="AlphaFoldDB" id="A0A1V2I1H5"/>
<feature type="transmembrane region" description="Helical" evidence="1">
    <location>
        <begin position="67"/>
        <end position="94"/>
    </location>
</feature>
<dbReference type="RefSeq" id="WP_076821502.1">
    <property type="nucleotide sequence ID" value="NZ_MOMC01000085.1"/>
</dbReference>
<comment type="caution">
    <text evidence="2">The sequence shown here is derived from an EMBL/GenBank/DDBJ whole genome shotgun (WGS) entry which is preliminary data.</text>
</comment>